<name>A0A835G710_SPOEX</name>
<dbReference type="EMBL" id="JACKWZ010000496">
    <property type="protein sequence ID" value="KAF9407200.1"/>
    <property type="molecule type" value="Genomic_DNA"/>
</dbReference>
<accession>A0A835G710</accession>
<dbReference type="Proteomes" id="UP000648187">
    <property type="component" value="Unassembled WGS sequence"/>
</dbReference>
<evidence type="ECO:0008006" key="3">
    <source>
        <dbReference type="Google" id="ProtNLM"/>
    </source>
</evidence>
<dbReference type="AlphaFoldDB" id="A0A835G710"/>
<evidence type="ECO:0000313" key="1">
    <source>
        <dbReference type="EMBL" id="KAF9407200.1"/>
    </source>
</evidence>
<keyword evidence="2" id="KW-1185">Reference proteome</keyword>
<gene>
    <name evidence="1" type="ORF">HW555_012691</name>
</gene>
<sequence length="174" mass="19638">MTLLATALVQVTDEDGHNTVLRALIDQGSQANFVSERAAQLLKAKRTRIKGTITGVGAAQTTVNHVIRVELRSRDREENSVYQKMECFKNLPELLQAITYAKRFLKLRQNQPVDMPITTDELENSLQICIRIVQNGLCICSDIDYILREGAECCGLLINTYNMKVFYTMSLILV</sequence>
<protein>
    <recommendedName>
        <fullName evidence="3">Peptidase aspartic putative domain-containing protein</fullName>
    </recommendedName>
</protein>
<reference evidence="1" key="1">
    <citation type="submission" date="2020-08" db="EMBL/GenBank/DDBJ databases">
        <title>Spodoptera exigua strain:BAW_Kor-Di-RS1 Genome sequencing and assembly.</title>
        <authorList>
            <person name="Kim J."/>
            <person name="Nam H.Y."/>
            <person name="Kwon M."/>
            <person name="Choi J.H."/>
            <person name="Cho S.R."/>
            <person name="Kim G.-H."/>
        </authorList>
    </citation>
    <scope>NUCLEOTIDE SEQUENCE</scope>
    <source>
        <strain evidence="1">BAW_Kor-Di-RS1</strain>
        <tissue evidence="1">Whole-body</tissue>
    </source>
</reference>
<proteinExistence type="predicted"/>
<dbReference type="Gene3D" id="2.40.70.10">
    <property type="entry name" value="Acid Proteases"/>
    <property type="match status" value="1"/>
</dbReference>
<dbReference type="InterPro" id="IPR021109">
    <property type="entry name" value="Peptidase_aspartic_dom_sf"/>
</dbReference>
<comment type="caution">
    <text evidence="1">The sequence shown here is derived from an EMBL/GenBank/DDBJ whole genome shotgun (WGS) entry which is preliminary data.</text>
</comment>
<evidence type="ECO:0000313" key="2">
    <source>
        <dbReference type="Proteomes" id="UP000648187"/>
    </source>
</evidence>
<organism evidence="1 2">
    <name type="scientific">Spodoptera exigua</name>
    <name type="common">Beet armyworm</name>
    <name type="synonym">Noctua fulgens</name>
    <dbReference type="NCBI Taxonomy" id="7107"/>
    <lineage>
        <taxon>Eukaryota</taxon>
        <taxon>Metazoa</taxon>
        <taxon>Ecdysozoa</taxon>
        <taxon>Arthropoda</taxon>
        <taxon>Hexapoda</taxon>
        <taxon>Insecta</taxon>
        <taxon>Pterygota</taxon>
        <taxon>Neoptera</taxon>
        <taxon>Endopterygota</taxon>
        <taxon>Lepidoptera</taxon>
        <taxon>Glossata</taxon>
        <taxon>Ditrysia</taxon>
        <taxon>Noctuoidea</taxon>
        <taxon>Noctuidae</taxon>
        <taxon>Amphipyrinae</taxon>
        <taxon>Spodoptera</taxon>
    </lineage>
</organism>